<accession>A0A0V0J4W9</accession>
<feature type="region of interest" description="Disordered" evidence="4">
    <location>
        <begin position="1006"/>
        <end position="1048"/>
    </location>
</feature>
<dbReference type="EMBL" id="GEEE01002496">
    <property type="protein sequence ID" value="JAP60729.1"/>
    <property type="molecule type" value="Transcribed_RNA"/>
</dbReference>
<dbReference type="InterPro" id="IPR002172">
    <property type="entry name" value="LDrepeatLR_classA_rpt"/>
</dbReference>
<dbReference type="PROSITE" id="PS50068">
    <property type="entry name" value="LDLRA_2"/>
    <property type="match status" value="1"/>
</dbReference>
<protein>
    <recommendedName>
        <fullName evidence="6">CUB domain-containing protein</fullName>
    </recommendedName>
</protein>
<feature type="domain" description="CUB" evidence="6">
    <location>
        <begin position="102"/>
        <end position="225"/>
    </location>
</feature>
<keyword evidence="1" id="KW-0677">Repeat</keyword>
<dbReference type="SUPFAM" id="SSF49854">
    <property type="entry name" value="Spermadhesin, CUB domain"/>
    <property type="match status" value="1"/>
</dbReference>
<feature type="compositionally biased region" description="Polar residues" evidence="4">
    <location>
        <begin position="1238"/>
        <end position="1250"/>
    </location>
</feature>
<feature type="region of interest" description="Disordered" evidence="4">
    <location>
        <begin position="943"/>
        <end position="976"/>
    </location>
</feature>
<feature type="compositionally biased region" description="Low complexity" evidence="4">
    <location>
        <begin position="946"/>
        <end position="958"/>
    </location>
</feature>
<feature type="region of interest" description="Disordered" evidence="4">
    <location>
        <begin position="1238"/>
        <end position="1263"/>
    </location>
</feature>
<feature type="compositionally biased region" description="Basic residues" evidence="4">
    <location>
        <begin position="1031"/>
        <end position="1043"/>
    </location>
</feature>
<dbReference type="Pfam" id="PF00431">
    <property type="entry name" value="CUB"/>
    <property type="match status" value="1"/>
</dbReference>
<sequence length="1387" mass="150936">MEQSLLREFCQELAVLLLLSLQPASASSLRLQAPGATSAVPDAADGNAPVSFQPRERRSVVTEMPLTPLQQPDQCREFVESKVAFRGAHPASPVDIFNSLPLGGDFSAATRKFAREYVLQTPNYPNPYPNNLECIKLISAPSADQRIFLRINHPFALEPDSLCAMDFLEVRDGAFGFSPLIGRFCSRLKLPEDKEIVSTGQHLWLRFRSDGTLPHTGFKAVYYFQPTDASQGKKKILRRSKHVELAYDEEWPVSHDFLLKSIESLPYEDTLLPFEAVIDVRSPPGTHMMVHIHHFQVPMIAAWSCDPAEINRYNEIPYCKPDRGSTSMRLDTFTPRPLTLTSTINFTPAVPDPSSVIDGTQTFMEIYSGTTTVRSSPPCPEVHRFCISTAGSTDMPLEEPHTNDFLIKSSRLILRIVVASPQQHASTTSTDASAANPNAADAVKADMQTAGGDGGGGGGAGLDLISMMPNFTFTVTVLSQREAPYGECAPNRTACDANYCILKTQVCNGVPNCPLWQDETDECNAGVLDDIADSNQLIDSSQAKDLELNMKDPIALEKALEEQAAMEKHGAIIGSISLGLLVVTIICMVFAVRRKRREALHHEIEIKLPTTLVNSTSGVNKDHNGLTDGTRDPKPSVVTLGSSDDFLTTSGDPLLGNQHPDLEASVETLLPAGGAGNGGTTKTTTTSSAHRSASRGSGLSELPNHVGEKRRQRADGIGTPLLWQPKGTYTRHRDRIPETDISEKTLSSPWQQQQQQQQQQRTTSAMTMPELAFRRTHRGVGEMRGSGDGIRPLMACDARGSNRGSETKHPPETTTPYVGNQGYVCHSTCELPHAQYSTQRMENFSNRANLVRGESTKTADTSVGYRISQRPVAEATDHWTSYNCKHSSQRLPRQLTDSTDVPDPQEDKSASQRHLPNCRLLINRTRSLGESLRLQDSRDFIEYDSSSDSPASVSGSQSRSPTTSTSYALDERGMPRLPKHYYRPPAYAPEVTYQCRESACLVGISTTRGTQRTGPPGAENSRKVGSQQQQQRRHPNPPTSKHRTSADQQHFNQLTKAFLSLPDVNRAMGTFREVQCGHRDCRDFYRLQAIRSGLAASQRGSGGGGSGGGGGGGGDCGAQEQSRKEYLPAPPKRRKTTAAAAATATLSDRPEFTAGESLSLASSSLGYSKVAAPLASGSSSLTPGGIWTSKHYDTRWASGAGAPTPSRRLRSTLEKPALSKEREIDLSSSEVLSNSENKFTQGQRCVQHPSSTHRDHYRFTPSPLGDAYSVHGLSDAISTESSGGDRSSSKFASDTCETEEEAESPRSSLSRPGFHQSVSYSALQPGGVGVRHVVKPGNEEGADPNVVGGPYRWPPGTETITASPASASSKQIPRRPQENCLVYEYEA</sequence>
<feature type="region of interest" description="Disordered" evidence="4">
    <location>
        <begin position="615"/>
        <end position="643"/>
    </location>
</feature>
<feature type="chain" id="PRO_5006866704" description="CUB domain-containing protein" evidence="5">
    <location>
        <begin position="27"/>
        <end position="1387"/>
    </location>
</feature>
<gene>
    <name evidence="7" type="ORF">TR102410</name>
</gene>
<feature type="disulfide bond" evidence="3">
    <location>
        <begin position="495"/>
        <end position="513"/>
    </location>
</feature>
<dbReference type="InterPro" id="IPR036055">
    <property type="entry name" value="LDL_receptor-like_sf"/>
</dbReference>
<feature type="disulfide bond" evidence="3">
    <location>
        <begin position="488"/>
        <end position="500"/>
    </location>
</feature>
<evidence type="ECO:0000256" key="2">
    <source>
        <dbReference type="ARBA" id="ARBA00023157"/>
    </source>
</evidence>
<dbReference type="SUPFAM" id="SSF57424">
    <property type="entry name" value="LDL receptor-like module"/>
    <property type="match status" value="1"/>
</dbReference>
<keyword evidence="5" id="KW-0732">Signal</keyword>
<dbReference type="Gene3D" id="2.60.120.290">
    <property type="entry name" value="Spermadhesin, CUB domain"/>
    <property type="match status" value="1"/>
</dbReference>
<comment type="caution">
    <text evidence="3">Lacks conserved residue(s) required for the propagation of feature annotation.</text>
</comment>
<dbReference type="SMART" id="SM00042">
    <property type="entry name" value="CUB"/>
    <property type="match status" value="1"/>
</dbReference>
<feature type="region of interest" description="Disordered" evidence="4">
    <location>
        <begin position="884"/>
        <end position="916"/>
    </location>
</feature>
<dbReference type="SMART" id="SM00192">
    <property type="entry name" value="LDLa"/>
    <property type="match status" value="1"/>
</dbReference>
<reference evidence="7" key="1">
    <citation type="submission" date="2016-01" db="EMBL/GenBank/DDBJ databases">
        <title>Reference transcriptome for the parasite Schistocephalus solidus: insights into the molecular evolution of parasitism.</title>
        <authorList>
            <person name="Hebert F.O."/>
            <person name="Grambauer S."/>
            <person name="Barber I."/>
            <person name="Landry C.R."/>
            <person name="Aubin-Horth N."/>
        </authorList>
    </citation>
    <scope>NUCLEOTIDE SEQUENCE</scope>
</reference>
<proteinExistence type="predicted"/>
<feature type="compositionally biased region" description="Gly residues" evidence="4">
    <location>
        <begin position="1100"/>
        <end position="1116"/>
    </location>
</feature>
<dbReference type="PROSITE" id="PS01180">
    <property type="entry name" value="CUB"/>
    <property type="match status" value="1"/>
</dbReference>
<evidence type="ECO:0000259" key="6">
    <source>
        <dbReference type="PROSITE" id="PS01180"/>
    </source>
</evidence>
<feature type="compositionally biased region" description="Low complexity" evidence="4">
    <location>
        <begin position="680"/>
        <end position="700"/>
    </location>
</feature>
<organism evidence="7">
    <name type="scientific">Schistocephalus solidus</name>
    <name type="common">Tapeworm</name>
    <dbReference type="NCBI Taxonomy" id="70667"/>
    <lineage>
        <taxon>Eukaryota</taxon>
        <taxon>Metazoa</taxon>
        <taxon>Spiralia</taxon>
        <taxon>Lophotrochozoa</taxon>
        <taxon>Platyhelminthes</taxon>
        <taxon>Cestoda</taxon>
        <taxon>Eucestoda</taxon>
        <taxon>Diphyllobothriidea</taxon>
        <taxon>Diphyllobothriidae</taxon>
        <taxon>Schistocephalus</taxon>
    </lineage>
</organism>
<dbReference type="Gene3D" id="4.10.400.10">
    <property type="entry name" value="Low-density Lipoprotein Receptor"/>
    <property type="match status" value="1"/>
</dbReference>
<feature type="compositionally biased region" description="Low complexity" evidence="4">
    <location>
        <begin position="1278"/>
        <end position="1293"/>
    </location>
</feature>
<feature type="compositionally biased region" description="Basic and acidic residues" evidence="4">
    <location>
        <begin position="620"/>
        <end position="634"/>
    </location>
</feature>
<dbReference type="PANTHER" id="PTHR24251">
    <property type="entry name" value="OVOCHYMASE-RELATED"/>
    <property type="match status" value="1"/>
</dbReference>
<evidence type="ECO:0000313" key="7">
    <source>
        <dbReference type="EMBL" id="JAP60729.1"/>
    </source>
</evidence>
<feature type="compositionally biased region" description="Low complexity" evidence="4">
    <location>
        <begin position="751"/>
        <end position="760"/>
    </location>
</feature>
<dbReference type="PANTHER" id="PTHR24251:SF28">
    <property type="entry name" value="NEUROPILIN AND TOLLOID-LIKE, ISOFORM B"/>
    <property type="match status" value="1"/>
</dbReference>
<evidence type="ECO:0000256" key="5">
    <source>
        <dbReference type="SAM" id="SignalP"/>
    </source>
</evidence>
<dbReference type="InterPro" id="IPR035914">
    <property type="entry name" value="Sperma_CUB_dom_sf"/>
</dbReference>
<feature type="region of interest" description="Disordered" evidence="4">
    <location>
        <begin position="1095"/>
        <end position="1144"/>
    </location>
</feature>
<feature type="region of interest" description="Disordered" evidence="4">
    <location>
        <begin position="669"/>
        <end position="766"/>
    </location>
</feature>
<keyword evidence="2 3" id="KW-1015">Disulfide bond</keyword>
<dbReference type="InterPro" id="IPR000859">
    <property type="entry name" value="CUB_dom"/>
</dbReference>
<feature type="signal peptide" evidence="5">
    <location>
        <begin position="1"/>
        <end position="26"/>
    </location>
</feature>
<feature type="compositionally biased region" description="Polar residues" evidence="4">
    <location>
        <begin position="1358"/>
        <end position="1371"/>
    </location>
</feature>
<feature type="compositionally biased region" description="Polar residues" evidence="4">
    <location>
        <begin position="884"/>
        <end position="899"/>
    </location>
</feature>
<feature type="region of interest" description="Disordered" evidence="4">
    <location>
        <begin position="1276"/>
        <end position="1375"/>
    </location>
</feature>
<name>A0A0V0J4W9_SCHSO</name>
<evidence type="ECO:0000256" key="3">
    <source>
        <dbReference type="PROSITE-ProRule" id="PRU00124"/>
    </source>
</evidence>
<dbReference type="CDD" id="cd00041">
    <property type="entry name" value="CUB"/>
    <property type="match status" value="1"/>
</dbReference>
<feature type="compositionally biased region" description="Polar residues" evidence="4">
    <location>
        <begin position="1305"/>
        <end position="1322"/>
    </location>
</feature>
<feature type="compositionally biased region" description="Low complexity" evidence="4">
    <location>
        <begin position="1006"/>
        <end position="1017"/>
    </location>
</feature>
<dbReference type="FunFam" id="2.60.120.290:FF:000005">
    <property type="entry name" value="Procollagen C-endopeptidase enhancer 1"/>
    <property type="match status" value="1"/>
</dbReference>
<evidence type="ECO:0000256" key="4">
    <source>
        <dbReference type="SAM" id="MobiDB-lite"/>
    </source>
</evidence>
<evidence type="ECO:0000256" key="1">
    <source>
        <dbReference type="ARBA" id="ARBA00022737"/>
    </source>
</evidence>